<evidence type="ECO:0000313" key="7">
    <source>
        <dbReference type="Proteomes" id="UP000017184"/>
    </source>
</evidence>
<evidence type="ECO:0000256" key="4">
    <source>
        <dbReference type="ARBA" id="ARBA00023136"/>
    </source>
</evidence>
<dbReference type="InterPro" id="IPR006603">
    <property type="entry name" value="PQ-loop_rpt"/>
</dbReference>
<dbReference type="OrthoDB" id="122062at2"/>
<protein>
    <recommendedName>
        <fullName evidence="8">MtN3 and saliva related transmembrane protein</fullName>
    </recommendedName>
</protein>
<dbReference type="GO" id="GO:0051119">
    <property type="term" value="F:sugar transmembrane transporter activity"/>
    <property type="evidence" value="ECO:0007669"/>
    <property type="project" value="InterPro"/>
</dbReference>
<reference evidence="6 7" key="1">
    <citation type="journal article" date="2013" name="Genome Biol.">
        <title>Genomic analysis reveals key aspects of prokaryotic symbiosis in the phototrophic consortium "Chlorochromatium aggregatum".</title>
        <authorList>
            <person name="Liu Z."/>
            <person name="Muller J."/>
            <person name="Li T."/>
            <person name="Alvey R.M."/>
            <person name="Vogl K."/>
            <person name="Frigaard N.U."/>
            <person name="Rockwell N.C."/>
            <person name="Boyd E.S."/>
            <person name="Tomsho L.P."/>
            <person name="Schuster S.C."/>
            <person name="Henke P."/>
            <person name="Rohde M."/>
            <person name="Overmann J."/>
            <person name="Bryant D.A."/>
        </authorList>
    </citation>
    <scope>NUCLEOTIDE SEQUENCE [LARGE SCALE GENOMIC DNA]</scope>
    <source>
        <strain evidence="6">CR</strain>
    </source>
</reference>
<comment type="subcellular location">
    <subcellularLocation>
        <location evidence="1">Membrane</location>
        <topology evidence="1">Multi-pass membrane protein</topology>
    </subcellularLocation>
</comment>
<accession>U5NAU8</accession>
<dbReference type="Gene3D" id="1.20.1280.290">
    <property type="match status" value="1"/>
</dbReference>
<evidence type="ECO:0000313" key="6">
    <source>
        <dbReference type="EMBL" id="AGX88537.1"/>
    </source>
</evidence>
<evidence type="ECO:0000256" key="2">
    <source>
        <dbReference type="ARBA" id="ARBA00022692"/>
    </source>
</evidence>
<dbReference type="InterPro" id="IPR047662">
    <property type="entry name" value="SemiSWEET"/>
</dbReference>
<gene>
    <name evidence="6" type="ORF">Cenrod_2483</name>
</gene>
<feature type="transmembrane region" description="Helical" evidence="5">
    <location>
        <begin position="61"/>
        <end position="81"/>
    </location>
</feature>
<evidence type="ECO:0000256" key="3">
    <source>
        <dbReference type="ARBA" id="ARBA00022989"/>
    </source>
</evidence>
<dbReference type="RefSeq" id="WP_022776454.1">
    <property type="nucleotide sequence ID" value="NC_022576.1"/>
</dbReference>
<organism evidence="6 7">
    <name type="scientific">Candidatus Symbiobacter mobilis CR</name>
    <dbReference type="NCBI Taxonomy" id="946483"/>
    <lineage>
        <taxon>Bacteria</taxon>
        <taxon>Pseudomonadati</taxon>
        <taxon>Pseudomonadota</taxon>
        <taxon>Betaproteobacteria</taxon>
        <taxon>Burkholderiales</taxon>
        <taxon>Comamonadaceae</taxon>
    </lineage>
</organism>
<feature type="transmembrane region" description="Helical" evidence="5">
    <location>
        <begin position="6"/>
        <end position="22"/>
    </location>
</feature>
<keyword evidence="4 5" id="KW-0472">Membrane</keyword>
<name>U5NAU8_9BURK</name>
<dbReference type="AlphaFoldDB" id="U5NAU8"/>
<sequence>MVFSVADAVGLVAAVLTTASFWPQVRHTWRTRDVSGISLGMYCVLAAGIVCWLAYGILLRAVPVIAANVVTLVLVAVILVMKLRFQA</sequence>
<keyword evidence="2 5" id="KW-0812">Transmembrane</keyword>
<dbReference type="KEGG" id="cbx:Cenrod_2483"/>
<dbReference type="HOGENOM" id="CLU_135915_2_0_4"/>
<dbReference type="Proteomes" id="UP000017184">
    <property type="component" value="Chromosome"/>
</dbReference>
<evidence type="ECO:0000256" key="5">
    <source>
        <dbReference type="SAM" id="Phobius"/>
    </source>
</evidence>
<keyword evidence="7" id="KW-1185">Reference proteome</keyword>
<proteinExistence type="predicted"/>
<keyword evidence="3 5" id="KW-1133">Transmembrane helix</keyword>
<dbReference type="EMBL" id="CP004885">
    <property type="protein sequence ID" value="AGX88537.1"/>
    <property type="molecule type" value="Genomic_DNA"/>
</dbReference>
<dbReference type="eggNOG" id="COG4095">
    <property type="taxonomic scope" value="Bacteria"/>
</dbReference>
<evidence type="ECO:0008006" key="8">
    <source>
        <dbReference type="Google" id="ProtNLM"/>
    </source>
</evidence>
<feature type="transmembrane region" description="Helical" evidence="5">
    <location>
        <begin position="34"/>
        <end position="55"/>
    </location>
</feature>
<dbReference type="STRING" id="946483.Cenrod_2483"/>
<dbReference type="GO" id="GO:0016020">
    <property type="term" value="C:membrane"/>
    <property type="evidence" value="ECO:0007669"/>
    <property type="project" value="UniProtKB-SubCell"/>
</dbReference>
<dbReference type="Pfam" id="PF04193">
    <property type="entry name" value="PQ-loop"/>
    <property type="match status" value="1"/>
</dbReference>
<dbReference type="NCBIfam" id="NF037968">
    <property type="entry name" value="SemiSWEET_2"/>
    <property type="match status" value="1"/>
</dbReference>
<dbReference type="PATRIC" id="fig|946483.4.peg.2508"/>
<evidence type="ECO:0000256" key="1">
    <source>
        <dbReference type="ARBA" id="ARBA00004141"/>
    </source>
</evidence>